<keyword evidence="1" id="KW-1133">Transmembrane helix</keyword>
<keyword evidence="1" id="KW-0472">Membrane</keyword>
<dbReference type="Proteomes" id="UP000830198">
    <property type="component" value="Chromosome"/>
</dbReference>
<organism evidence="2 3">
    <name type="scientific">Chitinophaga filiformis</name>
    <name type="common">Myxococcus filiformis</name>
    <name type="synonym">Flexibacter filiformis</name>
    <dbReference type="NCBI Taxonomy" id="104663"/>
    <lineage>
        <taxon>Bacteria</taxon>
        <taxon>Pseudomonadati</taxon>
        <taxon>Bacteroidota</taxon>
        <taxon>Chitinophagia</taxon>
        <taxon>Chitinophagales</taxon>
        <taxon>Chitinophagaceae</taxon>
        <taxon>Chitinophaga</taxon>
    </lineage>
</organism>
<accession>A0ABY4I1P1</accession>
<dbReference type="RefSeq" id="WP_247812272.1">
    <property type="nucleotide sequence ID" value="NZ_CP095855.1"/>
</dbReference>
<evidence type="ECO:0000256" key="1">
    <source>
        <dbReference type="SAM" id="Phobius"/>
    </source>
</evidence>
<feature type="transmembrane region" description="Helical" evidence="1">
    <location>
        <begin position="120"/>
        <end position="144"/>
    </location>
</feature>
<proteinExistence type="predicted"/>
<keyword evidence="3" id="KW-1185">Reference proteome</keyword>
<gene>
    <name evidence="2" type="ORF">MYF79_01730</name>
</gene>
<protein>
    <submittedName>
        <fullName evidence="2">Uncharacterized protein</fullName>
    </submittedName>
</protein>
<feature type="transmembrane region" description="Helical" evidence="1">
    <location>
        <begin position="156"/>
        <end position="177"/>
    </location>
</feature>
<evidence type="ECO:0000313" key="2">
    <source>
        <dbReference type="EMBL" id="UPK70010.1"/>
    </source>
</evidence>
<keyword evidence="1" id="KW-0812">Transmembrane</keyword>
<name>A0ABY4I1P1_CHIFI</name>
<feature type="transmembrane region" description="Helical" evidence="1">
    <location>
        <begin position="48"/>
        <end position="72"/>
    </location>
</feature>
<evidence type="ECO:0000313" key="3">
    <source>
        <dbReference type="Proteomes" id="UP000830198"/>
    </source>
</evidence>
<reference evidence="2 3" key="1">
    <citation type="submission" date="2022-04" db="EMBL/GenBank/DDBJ databases">
        <title>The arsenic-methylating capacity of Chitinophaga filiformis YT5 during chitin decomposition.</title>
        <authorList>
            <person name="Chen G."/>
            <person name="Liang Y."/>
        </authorList>
    </citation>
    <scope>NUCLEOTIDE SEQUENCE [LARGE SCALE GENOMIC DNA]</scope>
    <source>
        <strain evidence="2 3">YT5</strain>
    </source>
</reference>
<feature type="transmembrane region" description="Helical" evidence="1">
    <location>
        <begin position="78"/>
        <end position="99"/>
    </location>
</feature>
<sequence length="218" mass="25131">MEDITLKELWANYDKKLEKTLALNHRLITEIQTQKARTALRPLKTVKIIAVILGVLWVLLLSVLIFFAISAMTAYRHFFVLSALAIIVATVSAIVVYIRQVLLIQQIDNSMNVLEVQRKLAVLQSSTINIARILFLSAPFYTTFYINKSMFEHGSIGLWVLQLTVTTIFTMLSVWLYRNAKMENAGKRWFKFIFGSSEWTSVIKAMNFLKEIEAYEKE</sequence>
<dbReference type="EMBL" id="CP095855">
    <property type="protein sequence ID" value="UPK70010.1"/>
    <property type="molecule type" value="Genomic_DNA"/>
</dbReference>